<keyword evidence="3" id="KW-1185">Reference proteome</keyword>
<name>A0A927EE72_9HYPH</name>
<reference evidence="2" key="1">
    <citation type="submission" date="2020-09" db="EMBL/GenBank/DDBJ databases">
        <title>Bosea spartocytisi sp. nov. a root nodule endophyte of Spartocytisus supranubius in the high mountain ecosystem fo the Teide National Park (Canary Islands, Spain).</title>
        <authorList>
            <person name="Pulido-Suarez L."/>
            <person name="Peix A."/>
            <person name="Igual J.M."/>
            <person name="Socas-Perez N."/>
            <person name="Velazquez E."/>
            <person name="Flores-Felix J.D."/>
            <person name="Leon-Barrios M."/>
        </authorList>
    </citation>
    <scope>NUCLEOTIDE SEQUENCE</scope>
    <source>
        <strain evidence="2">SSUT16</strain>
    </source>
</reference>
<sequence>MSITTPASGQTGASRRIAPVTIEEDSMAGEVEMLLRPDQTTRSRWLDLCFRLIILALAALWLLVPPAGGAPMATDGKAIATTR</sequence>
<keyword evidence="1" id="KW-0472">Membrane</keyword>
<evidence type="ECO:0000256" key="1">
    <source>
        <dbReference type="SAM" id="Phobius"/>
    </source>
</evidence>
<comment type="caution">
    <text evidence="2">The sequence shown here is derived from an EMBL/GenBank/DDBJ whole genome shotgun (WGS) entry which is preliminary data.</text>
</comment>
<gene>
    <name evidence="2" type="ORF">IED13_24055</name>
</gene>
<keyword evidence="1" id="KW-1133">Transmembrane helix</keyword>
<accession>A0A927EE72</accession>
<protein>
    <submittedName>
        <fullName evidence="2">Uncharacterized protein</fullName>
    </submittedName>
</protein>
<dbReference type="AlphaFoldDB" id="A0A927EE72"/>
<dbReference type="RefSeq" id="WP_191125699.1">
    <property type="nucleotide sequence ID" value="NZ_JACXWY010000023.1"/>
</dbReference>
<proteinExistence type="predicted"/>
<evidence type="ECO:0000313" key="3">
    <source>
        <dbReference type="Proteomes" id="UP000619295"/>
    </source>
</evidence>
<organism evidence="2 3">
    <name type="scientific">Bosea spartocytisi</name>
    <dbReference type="NCBI Taxonomy" id="2773451"/>
    <lineage>
        <taxon>Bacteria</taxon>
        <taxon>Pseudomonadati</taxon>
        <taxon>Pseudomonadota</taxon>
        <taxon>Alphaproteobacteria</taxon>
        <taxon>Hyphomicrobiales</taxon>
        <taxon>Boseaceae</taxon>
        <taxon>Bosea</taxon>
    </lineage>
</organism>
<feature type="transmembrane region" description="Helical" evidence="1">
    <location>
        <begin position="45"/>
        <end position="64"/>
    </location>
</feature>
<evidence type="ECO:0000313" key="2">
    <source>
        <dbReference type="EMBL" id="MBD3848782.1"/>
    </source>
</evidence>
<keyword evidence="1" id="KW-0812">Transmembrane</keyword>
<dbReference type="Proteomes" id="UP000619295">
    <property type="component" value="Unassembled WGS sequence"/>
</dbReference>
<dbReference type="EMBL" id="JACXWY010000023">
    <property type="protein sequence ID" value="MBD3848782.1"/>
    <property type="molecule type" value="Genomic_DNA"/>
</dbReference>